<sequence>MISRSSQGLVHLVVALMLLGLAPTAARPAESASAESAARSADAQSLLLLVRANPETTSDRIKATLLAGIKQAGCTCTSIQIREVDPRVIDQLEATLRMLEPTSKGWVNRLTSKLELRKTELQTWEIRLPAPTTDWIEKLEVWYERAQEWVSYEPVPPEKAQFPGLIVISVRNGLYEFRPDEQKGRPAKYRVHYSGPNSPKVDEGDFPLVDKCYVINLLDFVGDKTQLFEVVKNKDKVANPFTDIRERTNVTLVFGSIDARSAATGETVVGTDLFVSVSGVAGRSPSRAWMLFPLTQEEAQRTAAMIDKLPDPSVALPEFIRKNAASPDQAVLELPGPRWFELAPSGSGFEGRIKLARRIEDLGSLVQKYPRMYRILVWEFEYPNNSSREAIYVEAPGGDRLYIMEEMSSWDRILRQALQANP</sequence>
<gene>
    <name evidence="2" type="ORF">THTE_0032</name>
</gene>
<keyword evidence="3" id="KW-1185">Reference proteome</keyword>
<dbReference type="EMBL" id="CP018477">
    <property type="protein sequence ID" value="ASV72634.1"/>
    <property type="molecule type" value="Genomic_DNA"/>
</dbReference>
<protein>
    <submittedName>
        <fullName evidence="2">Uncharacterized protein</fullName>
    </submittedName>
</protein>
<evidence type="ECO:0000313" key="3">
    <source>
        <dbReference type="Proteomes" id="UP000215086"/>
    </source>
</evidence>
<feature type="chain" id="PRO_5013126551" evidence="1">
    <location>
        <begin position="26"/>
        <end position="422"/>
    </location>
</feature>
<reference evidence="2 3" key="1">
    <citation type="journal article" name="Front. Microbiol.">
        <title>Sugar Metabolism of the First Thermophilic Planctomycete Thermogutta terrifontis: Comparative Genomic and Transcriptomic Approaches.</title>
        <authorList>
            <person name="Elcheninov A.G."/>
            <person name="Menzel P."/>
            <person name="Gudbergsdottir S.R."/>
            <person name="Slesarev A.I."/>
            <person name="Kadnikov V.V."/>
            <person name="Krogh A."/>
            <person name="Bonch-Osmolovskaya E.A."/>
            <person name="Peng X."/>
            <person name="Kublanov I.V."/>
        </authorList>
    </citation>
    <scope>NUCLEOTIDE SEQUENCE [LARGE SCALE GENOMIC DNA]</scope>
    <source>
        <strain evidence="2 3">R1</strain>
    </source>
</reference>
<proteinExistence type="predicted"/>
<dbReference type="Proteomes" id="UP000215086">
    <property type="component" value="Chromosome"/>
</dbReference>
<accession>A0A286R9J9</accession>
<dbReference type="RefSeq" id="WP_095413519.1">
    <property type="nucleotide sequence ID" value="NZ_CP018477.1"/>
</dbReference>
<keyword evidence="1" id="KW-0732">Signal</keyword>
<evidence type="ECO:0000256" key="1">
    <source>
        <dbReference type="SAM" id="SignalP"/>
    </source>
</evidence>
<organism evidence="2 3">
    <name type="scientific">Thermogutta terrifontis</name>
    <dbReference type="NCBI Taxonomy" id="1331910"/>
    <lineage>
        <taxon>Bacteria</taxon>
        <taxon>Pseudomonadati</taxon>
        <taxon>Planctomycetota</taxon>
        <taxon>Planctomycetia</taxon>
        <taxon>Pirellulales</taxon>
        <taxon>Thermoguttaceae</taxon>
        <taxon>Thermogutta</taxon>
    </lineage>
</organism>
<evidence type="ECO:0000313" key="2">
    <source>
        <dbReference type="EMBL" id="ASV72634.1"/>
    </source>
</evidence>
<feature type="signal peptide" evidence="1">
    <location>
        <begin position="1"/>
        <end position="25"/>
    </location>
</feature>
<dbReference type="KEGG" id="ttf:THTE_0032"/>
<dbReference type="AlphaFoldDB" id="A0A286R9J9"/>
<name>A0A286R9J9_9BACT</name>